<dbReference type="GeneID" id="30211659"/>
<dbReference type="STRING" id="1296100.A0A1B9FVX6"/>
<dbReference type="EMBL" id="KI894024">
    <property type="protein sequence ID" value="OCF22910.1"/>
    <property type="molecule type" value="Genomic_DNA"/>
</dbReference>
<dbReference type="InterPro" id="IPR012677">
    <property type="entry name" value="Nucleotide-bd_a/b_plait_sf"/>
</dbReference>
<dbReference type="SMART" id="SM00361">
    <property type="entry name" value="RRM_1"/>
    <property type="match status" value="1"/>
</dbReference>
<reference evidence="9" key="4">
    <citation type="submission" date="2024-02" db="EMBL/GenBank/DDBJ databases">
        <title>Comparative genomics of Cryptococcus and Kwoniella reveals pathogenesis evolution and contrasting modes of karyotype evolution via chromosome fusion or intercentromeric recombination.</title>
        <authorList>
            <person name="Coelho M.A."/>
            <person name="David-Palma M."/>
            <person name="Shea T."/>
            <person name="Bowers K."/>
            <person name="McGinley-Smith S."/>
            <person name="Mohammad A.W."/>
            <person name="Gnirke A."/>
            <person name="Yurkov A.M."/>
            <person name="Nowrousian M."/>
            <person name="Sun S."/>
            <person name="Cuomo C.A."/>
            <person name="Heitman J."/>
        </authorList>
    </citation>
    <scope>NUCLEOTIDE SEQUENCE</scope>
    <source>
        <strain evidence="9">CBS 10118</strain>
    </source>
</reference>
<dbReference type="PANTHER" id="PTHR12620">
    <property type="entry name" value="U2 SNRNP AUXILIARY FACTOR, SMALL SUBUNIT"/>
    <property type="match status" value="1"/>
</dbReference>
<evidence type="ECO:0000259" key="7">
    <source>
        <dbReference type="PROSITE" id="PS50103"/>
    </source>
</evidence>
<dbReference type="Pfam" id="PF00642">
    <property type="entry name" value="zf-CCCH"/>
    <property type="match status" value="2"/>
</dbReference>
<organism evidence="8">
    <name type="scientific">Kwoniella bestiolae CBS 10118</name>
    <dbReference type="NCBI Taxonomy" id="1296100"/>
    <lineage>
        <taxon>Eukaryota</taxon>
        <taxon>Fungi</taxon>
        <taxon>Dikarya</taxon>
        <taxon>Basidiomycota</taxon>
        <taxon>Agaricomycotina</taxon>
        <taxon>Tremellomycetes</taxon>
        <taxon>Tremellales</taxon>
        <taxon>Cryptococcaceae</taxon>
        <taxon>Kwoniella</taxon>
    </lineage>
</organism>
<evidence type="ECO:0000256" key="5">
    <source>
        <dbReference type="PROSITE-ProRule" id="PRU00723"/>
    </source>
</evidence>
<dbReference type="GO" id="GO:0003723">
    <property type="term" value="F:RNA binding"/>
    <property type="evidence" value="ECO:0007669"/>
    <property type="project" value="InterPro"/>
</dbReference>
<dbReference type="OrthoDB" id="423462at2759"/>
<dbReference type="SUPFAM" id="SSF54928">
    <property type="entry name" value="RNA-binding domain, RBD"/>
    <property type="match status" value="1"/>
</dbReference>
<dbReference type="Proteomes" id="UP000092730">
    <property type="component" value="Chromosome 7"/>
</dbReference>
<feature type="domain" description="C3H1-type" evidence="7">
    <location>
        <begin position="12"/>
        <end position="40"/>
    </location>
</feature>
<keyword evidence="3 5" id="KW-0863">Zinc-finger</keyword>
<dbReference type="EMBL" id="CP144547">
    <property type="protein sequence ID" value="WVW86325.1"/>
    <property type="molecule type" value="Genomic_DNA"/>
</dbReference>
<name>A0A1B9FVX6_9TREE</name>
<dbReference type="AlphaFoldDB" id="A0A1B9FVX6"/>
<keyword evidence="4 5" id="KW-0862">Zinc</keyword>
<dbReference type="FunFam" id="3.30.70.330:FF:000066">
    <property type="entry name" value="Splicing factor u2af 23 kDa subunit"/>
    <property type="match status" value="1"/>
</dbReference>
<dbReference type="GO" id="GO:0000398">
    <property type="term" value="P:mRNA splicing, via spliceosome"/>
    <property type="evidence" value="ECO:0007669"/>
    <property type="project" value="InterPro"/>
</dbReference>
<evidence type="ECO:0000313" key="10">
    <source>
        <dbReference type="Proteomes" id="UP000092730"/>
    </source>
</evidence>
<dbReference type="VEuPathDB" id="FungiDB:I302_07260"/>
<dbReference type="RefSeq" id="XP_019043980.1">
    <property type="nucleotide sequence ID" value="XM_019193857.1"/>
</dbReference>
<gene>
    <name evidence="8" type="ORF">I302_07260</name>
    <name evidence="9" type="ORF">I302_108367</name>
</gene>
<evidence type="ECO:0000313" key="9">
    <source>
        <dbReference type="EMBL" id="WVW86325.1"/>
    </source>
</evidence>
<proteinExistence type="predicted"/>
<sequence length="243" mass="27424">MASHLANIFGTEQDRVNCSFYLKIGACRHGDRCSRKHIKPQFSQTILLPNVYNNPGHTPEGQHMTPEQLQANFDTFYEDFYIELAKYGHLLEMHVCDNVGDHLLGNVYARYEWEAEAAKAVQALNDRWYAMRPLHCELSPVTDFRESCCRQNEMGECKREGFCNFMHLCHPTKSLVKSLDASQRLSRKKKTDNGAGVEENGGMGWVPGGGGGGEPRDDGPGGWQPRGREDGDLGWVPGRRDDY</sequence>
<dbReference type="InterPro" id="IPR009145">
    <property type="entry name" value="U2AF_small"/>
</dbReference>
<feature type="zinc finger region" description="C3H1-type" evidence="5">
    <location>
        <begin position="12"/>
        <end position="40"/>
    </location>
</feature>
<evidence type="ECO:0000256" key="2">
    <source>
        <dbReference type="ARBA" id="ARBA00022737"/>
    </source>
</evidence>
<dbReference type="KEGG" id="kbi:30211659"/>
<dbReference type="PROSITE" id="PS50103">
    <property type="entry name" value="ZF_C3H1"/>
    <property type="match status" value="1"/>
</dbReference>
<reference evidence="8" key="3">
    <citation type="submission" date="2014-01" db="EMBL/GenBank/DDBJ databases">
        <title>Evolution of pathogenesis and genome organization in the Tremellales.</title>
        <authorList>
            <person name="Cuomo C."/>
            <person name="Litvintseva A."/>
            <person name="Heitman J."/>
            <person name="Chen Y."/>
            <person name="Sun S."/>
            <person name="Springer D."/>
            <person name="Dromer F."/>
            <person name="Young S."/>
            <person name="Zeng Q."/>
            <person name="Chapman S."/>
            <person name="Gujja S."/>
            <person name="Saif S."/>
            <person name="Birren B."/>
        </authorList>
    </citation>
    <scope>NUCLEOTIDE SEQUENCE</scope>
    <source>
        <strain evidence="8">CBS 10118</strain>
    </source>
</reference>
<reference evidence="9" key="2">
    <citation type="submission" date="2013-07" db="EMBL/GenBank/DDBJ databases">
        <authorList>
            <consortium name="The Broad Institute Genome Sequencing Platform"/>
            <person name="Cuomo C."/>
            <person name="Litvintseva A."/>
            <person name="Chen Y."/>
            <person name="Heitman J."/>
            <person name="Sun S."/>
            <person name="Springer D."/>
            <person name="Dromer F."/>
            <person name="Young S.K."/>
            <person name="Zeng Q."/>
            <person name="Gargeya S."/>
            <person name="Fitzgerald M."/>
            <person name="Abouelleil A."/>
            <person name="Alvarado L."/>
            <person name="Berlin A.M."/>
            <person name="Chapman S.B."/>
            <person name="Dewar J."/>
            <person name="Goldberg J."/>
            <person name="Griggs A."/>
            <person name="Gujja S."/>
            <person name="Hansen M."/>
            <person name="Howarth C."/>
            <person name="Imamovic A."/>
            <person name="Larimer J."/>
            <person name="McCowan C."/>
            <person name="Murphy C."/>
            <person name="Pearson M."/>
            <person name="Priest M."/>
            <person name="Roberts A."/>
            <person name="Saif S."/>
            <person name="Shea T."/>
            <person name="Sykes S."/>
            <person name="Wortman J."/>
            <person name="Nusbaum C."/>
            <person name="Birren B."/>
        </authorList>
    </citation>
    <scope>NUCLEOTIDE SEQUENCE</scope>
    <source>
        <strain evidence="9">CBS 10118</strain>
    </source>
</reference>
<dbReference type="GO" id="GO:0008270">
    <property type="term" value="F:zinc ion binding"/>
    <property type="evidence" value="ECO:0007669"/>
    <property type="project" value="UniProtKB-KW"/>
</dbReference>
<evidence type="ECO:0000256" key="1">
    <source>
        <dbReference type="ARBA" id="ARBA00022723"/>
    </source>
</evidence>
<evidence type="ECO:0000256" key="6">
    <source>
        <dbReference type="SAM" id="MobiDB-lite"/>
    </source>
</evidence>
<feature type="compositionally biased region" description="Gly residues" evidence="6">
    <location>
        <begin position="199"/>
        <end position="213"/>
    </location>
</feature>
<accession>A0A1B9FVX6</accession>
<protein>
    <submittedName>
        <fullName evidence="8">Splicing factor U2AF 35 kDa subunit</fullName>
    </submittedName>
</protein>
<evidence type="ECO:0000313" key="8">
    <source>
        <dbReference type="EMBL" id="OCF22910.1"/>
    </source>
</evidence>
<evidence type="ECO:0000256" key="4">
    <source>
        <dbReference type="ARBA" id="ARBA00022833"/>
    </source>
</evidence>
<dbReference type="InterPro" id="IPR000571">
    <property type="entry name" value="Znf_CCCH"/>
</dbReference>
<reference evidence="8" key="1">
    <citation type="submission" date="2013-07" db="EMBL/GenBank/DDBJ databases">
        <title>The Genome Sequence of Cryptococcus bestiolae CBS10118.</title>
        <authorList>
            <consortium name="The Broad Institute Genome Sequencing Platform"/>
            <person name="Cuomo C."/>
            <person name="Litvintseva A."/>
            <person name="Chen Y."/>
            <person name="Heitman J."/>
            <person name="Sun S."/>
            <person name="Springer D."/>
            <person name="Dromer F."/>
            <person name="Young S.K."/>
            <person name="Zeng Q."/>
            <person name="Gargeya S."/>
            <person name="Fitzgerald M."/>
            <person name="Abouelleil A."/>
            <person name="Alvarado L."/>
            <person name="Berlin A.M."/>
            <person name="Chapman S.B."/>
            <person name="Dewar J."/>
            <person name="Goldberg J."/>
            <person name="Griggs A."/>
            <person name="Gujja S."/>
            <person name="Hansen M."/>
            <person name="Howarth C."/>
            <person name="Imamovic A."/>
            <person name="Larimer J."/>
            <person name="McCowan C."/>
            <person name="Murphy C."/>
            <person name="Pearson M."/>
            <person name="Priest M."/>
            <person name="Roberts A."/>
            <person name="Saif S."/>
            <person name="Shea T."/>
            <person name="Sykes S."/>
            <person name="Wortman J."/>
            <person name="Nusbaum C."/>
            <person name="Birren B."/>
        </authorList>
    </citation>
    <scope>NUCLEOTIDE SEQUENCE [LARGE SCALE GENOMIC DNA]</scope>
    <source>
        <strain evidence="8">CBS 10118</strain>
    </source>
</reference>
<keyword evidence="10" id="KW-1185">Reference proteome</keyword>
<keyword evidence="2" id="KW-0677">Repeat</keyword>
<keyword evidence="1 5" id="KW-0479">Metal-binding</keyword>
<dbReference type="InterPro" id="IPR003954">
    <property type="entry name" value="RRM_euk-type"/>
</dbReference>
<dbReference type="PRINTS" id="PR01848">
    <property type="entry name" value="U2AUXFACTOR"/>
</dbReference>
<evidence type="ECO:0000256" key="3">
    <source>
        <dbReference type="ARBA" id="ARBA00022771"/>
    </source>
</evidence>
<dbReference type="InterPro" id="IPR035979">
    <property type="entry name" value="RBD_domain_sf"/>
</dbReference>
<dbReference type="GO" id="GO:0089701">
    <property type="term" value="C:U2AF complex"/>
    <property type="evidence" value="ECO:0007669"/>
    <property type="project" value="InterPro"/>
</dbReference>
<dbReference type="SMART" id="SM00356">
    <property type="entry name" value="ZnF_C3H1"/>
    <property type="match status" value="2"/>
</dbReference>
<feature type="region of interest" description="Disordered" evidence="6">
    <location>
        <begin position="180"/>
        <end position="243"/>
    </location>
</feature>
<dbReference type="Gene3D" id="3.30.70.330">
    <property type="match status" value="1"/>
</dbReference>